<dbReference type="PANTHER" id="PTHR23506:SF23">
    <property type="entry name" value="GH10249P"/>
    <property type="match status" value="1"/>
</dbReference>
<dbReference type="PROSITE" id="PS50850">
    <property type="entry name" value="MFS"/>
    <property type="match status" value="1"/>
</dbReference>
<feature type="transmembrane region" description="Helical" evidence="6">
    <location>
        <begin position="20"/>
        <end position="43"/>
    </location>
</feature>
<dbReference type="OrthoDB" id="5086884at2759"/>
<dbReference type="AlphaFoldDB" id="A0A9W7KX86"/>
<name>A0A9W7KX86_9STRA</name>
<dbReference type="EMBL" id="BRXW01000225">
    <property type="protein sequence ID" value="GMI15138.1"/>
    <property type="molecule type" value="Genomic_DNA"/>
</dbReference>
<feature type="transmembrane region" description="Helical" evidence="6">
    <location>
        <begin position="378"/>
        <end position="398"/>
    </location>
</feature>
<evidence type="ECO:0000259" key="7">
    <source>
        <dbReference type="PROSITE" id="PS50850"/>
    </source>
</evidence>
<keyword evidence="9" id="KW-1185">Reference proteome</keyword>
<evidence type="ECO:0000313" key="9">
    <source>
        <dbReference type="Proteomes" id="UP001165122"/>
    </source>
</evidence>
<proteinExistence type="predicted"/>
<evidence type="ECO:0000256" key="5">
    <source>
        <dbReference type="ARBA" id="ARBA00023136"/>
    </source>
</evidence>
<feature type="transmembrane region" description="Helical" evidence="6">
    <location>
        <begin position="318"/>
        <end position="337"/>
    </location>
</feature>
<evidence type="ECO:0000256" key="3">
    <source>
        <dbReference type="ARBA" id="ARBA00022692"/>
    </source>
</evidence>
<dbReference type="InterPro" id="IPR036259">
    <property type="entry name" value="MFS_trans_sf"/>
</dbReference>
<dbReference type="SUPFAM" id="SSF103473">
    <property type="entry name" value="MFS general substrate transporter"/>
    <property type="match status" value="1"/>
</dbReference>
<feature type="transmembrane region" description="Helical" evidence="6">
    <location>
        <begin position="291"/>
        <end position="306"/>
    </location>
</feature>
<accession>A0A9W7KX86</accession>
<feature type="transmembrane region" description="Helical" evidence="6">
    <location>
        <begin position="349"/>
        <end position="372"/>
    </location>
</feature>
<keyword evidence="3 6" id="KW-0812">Transmembrane</keyword>
<feature type="transmembrane region" description="Helical" evidence="6">
    <location>
        <begin position="55"/>
        <end position="75"/>
    </location>
</feature>
<dbReference type="InterPro" id="IPR020846">
    <property type="entry name" value="MFS_dom"/>
</dbReference>
<comment type="caution">
    <text evidence="8">The sequence shown here is derived from an EMBL/GenBank/DDBJ whole genome shotgun (WGS) entry which is preliminary data.</text>
</comment>
<sequence>MSPPSPQISPPPSPYASQNFSLLVVWFALFCDYCLLTLAVPIFPQLEKSEFETGVLFAMKAMTQILSAPIVARHVDSYNLEPLMLGLFVEALSTVVFAFTKSYGAWCFARAISGISSSCIISSGFLHVQRRFANDPEGMGQSMSLVATGIIMGVTFGPPLGGLLYGISEPLPFLFLICLICLCALLTYMLSLRLPPDITDKADSVKETNEEFKSKLKKLLYDPNITITLLSLFCANAAISCLEATFGLYMDKQFGFTVEQIGMLYIIGAVPSVIGSKIAGDLGNKHGRWKVVWVGMVMQGGFYALGPKDNFPVEITSLIGLGLGMGLVDGCAPALLAQRAGSHHDGTGIVYTLNTMAVQGGFVFGPLVGSAIMQGMGFGKMSAVLGLAMVAVSPLMIVNRNMPLPGEEGVEFSKVGDGEIDEEL</sequence>
<evidence type="ECO:0000313" key="8">
    <source>
        <dbReference type="EMBL" id="GMI15138.1"/>
    </source>
</evidence>
<organism evidence="8 9">
    <name type="scientific">Triparma laevis f. longispina</name>
    <dbReference type="NCBI Taxonomy" id="1714387"/>
    <lineage>
        <taxon>Eukaryota</taxon>
        <taxon>Sar</taxon>
        <taxon>Stramenopiles</taxon>
        <taxon>Ochrophyta</taxon>
        <taxon>Bolidophyceae</taxon>
        <taxon>Parmales</taxon>
        <taxon>Triparmaceae</taxon>
        <taxon>Triparma</taxon>
    </lineage>
</organism>
<feature type="domain" description="Major facilitator superfamily (MFS) profile" evidence="7">
    <location>
        <begin position="18"/>
        <end position="406"/>
    </location>
</feature>
<feature type="transmembrane region" description="Helical" evidence="6">
    <location>
        <begin position="261"/>
        <end position="279"/>
    </location>
</feature>
<evidence type="ECO:0000256" key="4">
    <source>
        <dbReference type="ARBA" id="ARBA00022989"/>
    </source>
</evidence>
<dbReference type="InterPro" id="IPR050930">
    <property type="entry name" value="MFS_Vesicular_Transporter"/>
</dbReference>
<dbReference type="PANTHER" id="PTHR23506">
    <property type="entry name" value="GH10249P"/>
    <property type="match status" value="1"/>
</dbReference>
<dbReference type="Pfam" id="PF07690">
    <property type="entry name" value="MFS_1"/>
    <property type="match status" value="1"/>
</dbReference>
<dbReference type="Gene3D" id="1.20.1250.20">
    <property type="entry name" value="MFS general substrate transporter like domains"/>
    <property type="match status" value="1"/>
</dbReference>
<keyword evidence="5 6" id="KW-0472">Membrane</keyword>
<gene>
    <name evidence="8" type="ORF">TrLO_g12224</name>
</gene>
<dbReference type="Proteomes" id="UP001165122">
    <property type="component" value="Unassembled WGS sequence"/>
</dbReference>
<evidence type="ECO:0000256" key="1">
    <source>
        <dbReference type="ARBA" id="ARBA00004141"/>
    </source>
</evidence>
<dbReference type="GO" id="GO:0016020">
    <property type="term" value="C:membrane"/>
    <property type="evidence" value="ECO:0007669"/>
    <property type="project" value="UniProtKB-SubCell"/>
</dbReference>
<keyword evidence="4 6" id="KW-1133">Transmembrane helix</keyword>
<evidence type="ECO:0000256" key="2">
    <source>
        <dbReference type="ARBA" id="ARBA00022448"/>
    </source>
</evidence>
<reference evidence="9" key="1">
    <citation type="journal article" date="2023" name="Commun. Biol.">
        <title>Genome analysis of Parmales, the sister group of diatoms, reveals the evolutionary specialization of diatoms from phago-mixotrophs to photoautotrophs.</title>
        <authorList>
            <person name="Ban H."/>
            <person name="Sato S."/>
            <person name="Yoshikawa S."/>
            <person name="Yamada K."/>
            <person name="Nakamura Y."/>
            <person name="Ichinomiya M."/>
            <person name="Sato N."/>
            <person name="Blanc-Mathieu R."/>
            <person name="Endo H."/>
            <person name="Kuwata A."/>
            <person name="Ogata H."/>
        </authorList>
    </citation>
    <scope>NUCLEOTIDE SEQUENCE [LARGE SCALE GENOMIC DNA]</scope>
    <source>
        <strain evidence="9">NIES 3700</strain>
    </source>
</reference>
<feature type="transmembrane region" description="Helical" evidence="6">
    <location>
        <begin position="173"/>
        <end position="191"/>
    </location>
</feature>
<keyword evidence="2" id="KW-0813">Transport</keyword>
<protein>
    <recommendedName>
        <fullName evidence="7">Major facilitator superfamily (MFS) profile domain-containing protein</fullName>
    </recommendedName>
</protein>
<dbReference type="InterPro" id="IPR011701">
    <property type="entry name" value="MFS"/>
</dbReference>
<evidence type="ECO:0000256" key="6">
    <source>
        <dbReference type="SAM" id="Phobius"/>
    </source>
</evidence>
<feature type="transmembrane region" description="Helical" evidence="6">
    <location>
        <begin position="145"/>
        <end position="167"/>
    </location>
</feature>
<dbReference type="GO" id="GO:0022857">
    <property type="term" value="F:transmembrane transporter activity"/>
    <property type="evidence" value="ECO:0007669"/>
    <property type="project" value="InterPro"/>
</dbReference>
<feature type="transmembrane region" description="Helical" evidence="6">
    <location>
        <begin position="103"/>
        <end position="125"/>
    </location>
</feature>
<feature type="transmembrane region" description="Helical" evidence="6">
    <location>
        <begin position="225"/>
        <end position="249"/>
    </location>
</feature>
<comment type="subcellular location">
    <subcellularLocation>
        <location evidence="1">Membrane</location>
        <topology evidence="1">Multi-pass membrane protein</topology>
    </subcellularLocation>
</comment>